<evidence type="ECO:0008006" key="3">
    <source>
        <dbReference type="Google" id="ProtNLM"/>
    </source>
</evidence>
<organism evidence="1 2">
    <name type="scientific">Cupriavidus basilensis</name>
    <dbReference type="NCBI Taxonomy" id="68895"/>
    <lineage>
        <taxon>Bacteria</taxon>
        <taxon>Pseudomonadati</taxon>
        <taxon>Pseudomonadota</taxon>
        <taxon>Betaproteobacteria</taxon>
        <taxon>Burkholderiales</taxon>
        <taxon>Burkholderiaceae</taxon>
        <taxon>Cupriavidus</taxon>
    </lineage>
</organism>
<dbReference type="EMBL" id="JARJLM010000290">
    <property type="protein sequence ID" value="MDF3834666.1"/>
    <property type="molecule type" value="Genomic_DNA"/>
</dbReference>
<sequence>MAASAVRAAGDPVKPAEQLLFMADHLKTVRVPADLVYRFDKGGSLVPAGSEEVHVRLSRSSKGVSAVVSDAAGAAPFALEAPLQGNPVILYFLEKDIAEMGRLTGGQPRYFQKRIRLALAQGPAITPVTAELDGKPVPARQIVIQPYLDDPNHVRFEKLVGKRYTFVLSGRVPGQVLLLKSEVPGEAPDLARDFVHPLQTETLRYLGAKP</sequence>
<protein>
    <recommendedName>
        <fullName evidence="3">Transmembrane protein</fullName>
    </recommendedName>
</protein>
<dbReference type="Proteomes" id="UP001216674">
    <property type="component" value="Unassembled WGS sequence"/>
</dbReference>
<dbReference type="RefSeq" id="WP_276265652.1">
    <property type="nucleotide sequence ID" value="NZ_JARJLM010000290.1"/>
</dbReference>
<comment type="caution">
    <text evidence="1">The sequence shown here is derived from an EMBL/GenBank/DDBJ whole genome shotgun (WGS) entry which is preliminary data.</text>
</comment>
<gene>
    <name evidence="1" type="ORF">P3W85_17115</name>
</gene>
<accession>A0ABT6APW5</accession>
<name>A0ABT6APW5_9BURK</name>
<evidence type="ECO:0000313" key="1">
    <source>
        <dbReference type="EMBL" id="MDF3834666.1"/>
    </source>
</evidence>
<keyword evidence="2" id="KW-1185">Reference proteome</keyword>
<evidence type="ECO:0000313" key="2">
    <source>
        <dbReference type="Proteomes" id="UP001216674"/>
    </source>
</evidence>
<proteinExistence type="predicted"/>
<reference evidence="1 2" key="1">
    <citation type="submission" date="2023-03" db="EMBL/GenBank/DDBJ databases">
        <title>Draft assemblies of triclosan tolerant bacteria isolated from returned activated sludge.</title>
        <authorList>
            <person name="Van Hamelsveld S."/>
        </authorList>
    </citation>
    <scope>NUCLEOTIDE SEQUENCE [LARGE SCALE GENOMIC DNA]</scope>
    <source>
        <strain evidence="1 2">GW210010_S58</strain>
    </source>
</reference>